<feature type="transmembrane region" description="Helical" evidence="1">
    <location>
        <begin position="103"/>
        <end position="125"/>
    </location>
</feature>
<comment type="caution">
    <text evidence="2">The sequence shown here is derived from an EMBL/GenBank/DDBJ whole genome shotgun (WGS) entry which is preliminary data.</text>
</comment>
<accession>A0A1G2KW87</accession>
<organism evidence="2 3">
    <name type="scientific">Candidatus Sungbacteria bacterium RIFCSPHIGHO2_02_FULL_51_29</name>
    <dbReference type="NCBI Taxonomy" id="1802273"/>
    <lineage>
        <taxon>Bacteria</taxon>
        <taxon>Candidatus Sungiibacteriota</taxon>
    </lineage>
</organism>
<keyword evidence="1" id="KW-1133">Transmembrane helix</keyword>
<keyword evidence="1" id="KW-0472">Membrane</keyword>
<evidence type="ECO:0000313" key="2">
    <source>
        <dbReference type="EMBL" id="OHA03707.1"/>
    </source>
</evidence>
<dbReference type="Proteomes" id="UP000177811">
    <property type="component" value="Unassembled WGS sequence"/>
</dbReference>
<feature type="transmembrane region" description="Helical" evidence="1">
    <location>
        <begin position="131"/>
        <end position="151"/>
    </location>
</feature>
<evidence type="ECO:0000256" key="1">
    <source>
        <dbReference type="SAM" id="Phobius"/>
    </source>
</evidence>
<dbReference type="EMBL" id="MHQL01000010">
    <property type="protein sequence ID" value="OHA03707.1"/>
    <property type="molecule type" value="Genomic_DNA"/>
</dbReference>
<sequence>MPNQETFIKTAVIGTREEPHDMDQRLVKTNVRDAVLTEIADKHQKQVLYASATAERRRAILFADAMNQWARMLGLDRNLTVEEIEALAPEAVRWHQSMFWKGAGMVSAGIMLVAAPLAGTILAGIFLHSMFFFGTFVFALMGLIGCLVGGIENRGPLSYFFGQAPTAMRKAFSFLRKGHYHNSNPEWRLEKYSDEDIKALRHLLEKNRQ</sequence>
<dbReference type="AlphaFoldDB" id="A0A1G2KW87"/>
<evidence type="ECO:0000313" key="3">
    <source>
        <dbReference type="Proteomes" id="UP000177811"/>
    </source>
</evidence>
<protein>
    <submittedName>
        <fullName evidence="2">Uncharacterized protein</fullName>
    </submittedName>
</protein>
<reference evidence="2 3" key="1">
    <citation type="journal article" date="2016" name="Nat. Commun.">
        <title>Thousands of microbial genomes shed light on interconnected biogeochemical processes in an aquifer system.</title>
        <authorList>
            <person name="Anantharaman K."/>
            <person name="Brown C.T."/>
            <person name="Hug L.A."/>
            <person name="Sharon I."/>
            <person name="Castelle C.J."/>
            <person name="Probst A.J."/>
            <person name="Thomas B.C."/>
            <person name="Singh A."/>
            <person name="Wilkins M.J."/>
            <person name="Karaoz U."/>
            <person name="Brodie E.L."/>
            <person name="Williams K.H."/>
            <person name="Hubbard S.S."/>
            <person name="Banfield J.F."/>
        </authorList>
    </citation>
    <scope>NUCLEOTIDE SEQUENCE [LARGE SCALE GENOMIC DNA]</scope>
</reference>
<keyword evidence="1" id="KW-0812">Transmembrane</keyword>
<gene>
    <name evidence="2" type="ORF">A3C16_03675</name>
</gene>
<name>A0A1G2KW87_9BACT</name>
<proteinExistence type="predicted"/>